<comment type="subcellular location">
    <subcellularLocation>
        <location evidence="1">Cell membrane</location>
        <topology evidence="1">Multi-pass membrane protein</topology>
    </subcellularLocation>
</comment>
<gene>
    <name evidence="9" type="ORF">DSM104329_03664</name>
</gene>
<proteinExistence type="inferred from homology"/>
<dbReference type="InterPro" id="IPR051311">
    <property type="entry name" value="DedA_domain"/>
</dbReference>
<organism evidence="9 10">
    <name type="scientific">Capillimicrobium parvum</name>
    <dbReference type="NCBI Taxonomy" id="2884022"/>
    <lineage>
        <taxon>Bacteria</taxon>
        <taxon>Bacillati</taxon>
        <taxon>Actinomycetota</taxon>
        <taxon>Thermoleophilia</taxon>
        <taxon>Solirubrobacterales</taxon>
        <taxon>Capillimicrobiaceae</taxon>
        <taxon>Capillimicrobium</taxon>
    </lineage>
</organism>
<sequence>MLASITGQLTDAVSTHGVLAVFLLMAVDAILPAGGELVMLYAGVLAAGVLAHHATVLGIDVPDGVPAYLVVTAAGALGYLAGSLAGWGIGVAGGRPLVERHGRWLHLGPERLARAERWFVRFGGRAVFLGRLVPLVRSFISIPAGVFRVPVGPYTLLTLAGSLIWCAVFAGIGWAVGTRWESVHHALRYVDYAVVAAVAVIVVTVAVRRLRAPVGTAD</sequence>
<evidence type="ECO:0000256" key="7">
    <source>
        <dbReference type="SAM" id="Phobius"/>
    </source>
</evidence>
<protein>
    <recommendedName>
        <fullName evidence="8">VTT domain-containing protein</fullName>
    </recommendedName>
</protein>
<feature type="domain" description="VTT" evidence="8">
    <location>
        <begin position="68"/>
        <end position="174"/>
    </location>
</feature>
<name>A0A9E6XZG9_9ACTN</name>
<feature type="transmembrane region" description="Helical" evidence="7">
    <location>
        <begin position="156"/>
        <end position="177"/>
    </location>
</feature>
<dbReference type="Proteomes" id="UP001162834">
    <property type="component" value="Chromosome"/>
</dbReference>
<dbReference type="InterPro" id="IPR032816">
    <property type="entry name" value="VTT_dom"/>
</dbReference>
<dbReference type="GO" id="GO:0005886">
    <property type="term" value="C:plasma membrane"/>
    <property type="evidence" value="ECO:0007669"/>
    <property type="project" value="UniProtKB-SubCell"/>
</dbReference>
<feature type="transmembrane region" description="Helical" evidence="7">
    <location>
        <begin position="12"/>
        <end position="31"/>
    </location>
</feature>
<evidence type="ECO:0000256" key="3">
    <source>
        <dbReference type="ARBA" id="ARBA00022475"/>
    </source>
</evidence>
<evidence type="ECO:0000313" key="10">
    <source>
        <dbReference type="Proteomes" id="UP001162834"/>
    </source>
</evidence>
<evidence type="ECO:0000256" key="1">
    <source>
        <dbReference type="ARBA" id="ARBA00004651"/>
    </source>
</evidence>
<feature type="transmembrane region" description="Helical" evidence="7">
    <location>
        <begin position="189"/>
        <end position="207"/>
    </location>
</feature>
<feature type="transmembrane region" description="Helical" evidence="7">
    <location>
        <begin position="38"/>
        <end position="59"/>
    </location>
</feature>
<dbReference type="PANTHER" id="PTHR42709">
    <property type="entry name" value="ALKALINE PHOSPHATASE LIKE PROTEIN"/>
    <property type="match status" value="1"/>
</dbReference>
<accession>A0A9E6XZG9</accession>
<dbReference type="RefSeq" id="WP_259311306.1">
    <property type="nucleotide sequence ID" value="NZ_CP087164.1"/>
</dbReference>
<evidence type="ECO:0000256" key="4">
    <source>
        <dbReference type="ARBA" id="ARBA00022692"/>
    </source>
</evidence>
<keyword evidence="10" id="KW-1185">Reference proteome</keyword>
<evidence type="ECO:0000256" key="6">
    <source>
        <dbReference type="ARBA" id="ARBA00023136"/>
    </source>
</evidence>
<dbReference type="Pfam" id="PF09335">
    <property type="entry name" value="VTT_dom"/>
    <property type="match status" value="1"/>
</dbReference>
<keyword evidence="6 7" id="KW-0472">Membrane</keyword>
<feature type="transmembrane region" description="Helical" evidence="7">
    <location>
        <begin position="65"/>
        <end position="98"/>
    </location>
</feature>
<keyword evidence="3" id="KW-1003">Cell membrane</keyword>
<keyword evidence="4 7" id="KW-0812">Transmembrane</keyword>
<dbReference type="KEGG" id="sbae:DSM104329_03664"/>
<evidence type="ECO:0000259" key="8">
    <source>
        <dbReference type="Pfam" id="PF09335"/>
    </source>
</evidence>
<evidence type="ECO:0000313" key="9">
    <source>
        <dbReference type="EMBL" id="UGS37249.1"/>
    </source>
</evidence>
<keyword evidence="5 7" id="KW-1133">Transmembrane helix</keyword>
<dbReference type="AlphaFoldDB" id="A0A9E6XZG9"/>
<comment type="similarity">
    <text evidence="2">Belongs to the DedA family.</text>
</comment>
<reference evidence="9" key="1">
    <citation type="journal article" date="2022" name="Int. J. Syst. Evol. Microbiol.">
        <title>Pseudomonas aegrilactucae sp. nov. and Pseudomonas morbosilactucae sp. nov., pathogens causing bacterial rot of lettuce in Japan.</title>
        <authorList>
            <person name="Sawada H."/>
            <person name="Fujikawa T."/>
            <person name="Satou M."/>
        </authorList>
    </citation>
    <scope>NUCLEOTIDE SEQUENCE</scope>
    <source>
        <strain evidence="9">0166_1</strain>
    </source>
</reference>
<dbReference type="EMBL" id="CP087164">
    <property type="protein sequence ID" value="UGS37249.1"/>
    <property type="molecule type" value="Genomic_DNA"/>
</dbReference>
<evidence type="ECO:0000256" key="2">
    <source>
        <dbReference type="ARBA" id="ARBA00010792"/>
    </source>
</evidence>
<dbReference type="PANTHER" id="PTHR42709:SF6">
    <property type="entry name" value="UNDECAPRENYL PHOSPHATE TRANSPORTER A"/>
    <property type="match status" value="1"/>
</dbReference>
<evidence type="ECO:0000256" key="5">
    <source>
        <dbReference type="ARBA" id="ARBA00022989"/>
    </source>
</evidence>